<evidence type="ECO:0000259" key="3">
    <source>
        <dbReference type="Pfam" id="PF00496"/>
    </source>
</evidence>
<evidence type="ECO:0000256" key="1">
    <source>
        <dbReference type="SAM" id="MobiDB-lite"/>
    </source>
</evidence>
<protein>
    <submittedName>
        <fullName evidence="4">Peptide ABC transporter substrate-binding protein</fullName>
    </submittedName>
</protein>
<feature type="chain" id="PRO_5035306438" evidence="2">
    <location>
        <begin position="22"/>
        <end position="566"/>
    </location>
</feature>
<evidence type="ECO:0000256" key="2">
    <source>
        <dbReference type="SAM" id="SignalP"/>
    </source>
</evidence>
<dbReference type="Proteomes" id="UP000614469">
    <property type="component" value="Unassembled WGS sequence"/>
</dbReference>
<comment type="caution">
    <text evidence="4">The sequence shown here is derived from an EMBL/GenBank/DDBJ whole genome shotgun (WGS) entry which is preliminary data.</text>
</comment>
<evidence type="ECO:0000313" key="4">
    <source>
        <dbReference type="EMBL" id="MBC8335483.1"/>
    </source>
</evidence>
<feature type="domain" description="Solute-binding protein family 5" evidence="3">
    <location>
        <begin position="62"/>
        <end position="367"/>
    </location>
</feature>
<keyword evidence="2" id="KW-0732">Signal</keyword>
<feature type="signal peptide" evidence="2">
    <location>
        <begin position="1"/>
        <end position="21"/>
    </location>
</feature>
<dbReference type="Gene3D" id="3.40.190.10">
    <property type="entry name" value="Periplasmic binding protein-like II"/>
    <property type="match status" value="2"/>
</dbReference>
<dbReference type="EMBL" id="JACNJN010000111">
    <property type="protein sequence ID" value="MBC8335483.1"/>
    <property type="molecule type" value="Genomic_DNA"/>
</dbReference>
<feature type="region of interest" description="Disordered" evidence="1">
    <location>
        <begin position="29"/>
        <end position="57"/>
    </location>
</feature>
<accession>A0A8J6NGU2</accession>
<proteinExistence type="predicted"/>
<dbReference type="PROSITE" id="PS51257">
    <property type="entry name" value="PROKAR_LIPOPROTEIN"/>
    <property type="match status" value="1"/>
</dbReference>
<dbReference type="PANTHER" id="PTHR30290">
    <property type="entry name" value="PERIPLASMIC BINDING COMPONENT OF ABC TRANSPORTER"/>
    <property type="match status" value="1"/>
</dbReference>
<dbReference type="GO" id="GO:0015833">
    <property type="term" value="P:peptide transport"/>
    <property type="evidence" value="ECO:0007669"/>
    <property type="project" value="TreeGrafter"/>
</dbReference>
<evidence type="ECO:0000313" key="5">
    <source>
        <dbReference type="Proteomes" id="UP000614469"/>
    </source>
</evidence>
<dbReference type="Gene3D" id="3.10.105.10">
    <property type="entry name" value="Dipeptide-binding Protein, Domain 3"/>
    <property type="match status" value="1"/>
</dbReference>
<organism evidence="4 5">
    <name type="scientific">Candidatus Desulfolinea nitratireducens</name>
    <dbReference type="NCBI Taxonomy" id="2841698"/>
    <lineage>
        <taxon>Bacteria</taxon>
        <taxon>Bacillati</taxon>
        <taxon>Chloroflexota</taxon>
        <taxon>Anaerolineae</taxon>
        <taxon>Anaerolineales</taxon>
        <taxon>Anaerolineales incertae sedis</taxon>
        <taxon>Candidatus Desulfolinea</taxon>
    </lineage>
</organism>
<dbReference type="SUPFAM" id="SSF53850">
    <property type="entry name" value="Periplasmic binding protein-like II"/>
    <property type="match status" value="2"/>
</dbReference>
<dbReference type="InterPro" id="IPR039424">
    <property type="entry name" value="SBP_5"/>
</dbReference>
<feature type="domain" description="Solute-binding protein family 5" evidence="3">
    <location>
        <begin position="490"/>
        <end position="543"/>
    </location>
</feature>
<feature type="compositionally biased region" description="Pro residues" evidence="1">
    <location>
        <begin position="32"/>
        <end position="50"/>
    </location>
</feature>
<sequence length="566" mass="61076">MKNKTLYLLFAAVLVASLVLAACTPAATEAPAPAPEEPAPAPEEPAPAPEEPAEPVGPCDYGGKIESIVAVDAYTVDFNMCSPDPAFPQKAAFTPFGIYAEEWLAANANEANQETLLSAPVGTGPFMLDTWARGESITFKAYDGYWGDAPAYDTLVFRWATEGAQRLLELQSGTVDQITNLSVEDYDTVKDDANLQFLPIANPNVLYLAMTNTFAPFDDVKVRQAIAMGIDRQRIVDNFYAEGSVVPTHFTPCSLPNGCVGDAWYDFDAAAAKAMLADAGYPDGFETTIYYRDVFRGYLPEPGLVAVEFQTQLADNLGITADVIVMESGEFIDESTQGNLDGFYLLGWGADYPHVTNFLDFHFAESNPQFGDPHPEIYETLQKASQIGDVATAEPLYVEANNAIRELVPMVPIANGAAASAALATVDNAHFRPFGAPLFAKVDPGKDTFVFMQNAEPISLFCQDETDGESLAPCQQVVETLLAYAIDSGEVVPELATGCTANEDATVWTCTLREGVTFHDGTPFDSSDVVASWYAGIDAANANHIGNTGAFEYYSYLFDGLMNVEE</sequence>
<name>A0A8J6NGU2_9CHLR</name>
<dbReference type="GO" id="GO:1904680">
    <property type="term" value="F:peptide transmembrane transporter activity"/>
    <property type="evidence" value="ECO:0007669"/>
    <property type="project" value="TreeGrafter"/>
</dbReference>
<dbReference type="Pfam" id="PF00496">
    <property type="entry name" value="SBP_bac_5"/>
    <property type="match status" value="2"/>
</dbReference>
<gene>
    <name evidence="4" type="ORF">H8E29_09475</name>
</gene>
<reference evidence="4 5" key="1">
    <citation type="submission" date="2020-08" db="EMBL/GenBank/DDBJ databases">
        <title>Bridging the membrane lipid divide: bacteria of the FCB group superphylum have the potential to synthesize archaeal ether lipids.</title>
        <authorList>
            <person name="Villanueva L."/>
            <person name="Von Meijenfeldt F.A.B."/>
            <person name="Westbye A.B."/>
            <person name="Yadav S."/>
            <person name="Hopmans E.C."/>
            <person name="Dutilh B.E."/>
            <person name="Sinninghe Damste J.S."/>
        </authorList>
    </citation>
    <scope>NUCLEOTIDE SEQUENCE [LARGE SCALE GENOMIC DNA]</scope>
    <source>
        <strain evidence="4">NIOZ-UU36</strain>
    </source>
</reference>
<dbReference type="AlphaFoldDB" id="A0A8J6NGU2"/>
<dbReference type="Gene3D" id="3.90.76.10">
    <property type="entry name" value="Dipeptide-binding Protein, Domain 1"/>
    <property type="match status" value="1"/>
</dbReference>
<dbReference type="InterPro" id="IPR000914">
    <property type="entry name" value="SBP_5_dom"/>
</dbReference>